<sequence>MYKKIISFCCNDLSYTSFRFFVKMKIIVVLSLLCFQVQVRAGAQTVNLELKNVSLKELFTQLSIQTGYNFLYEEKDIGDARLSLVSFKNSDLRNVLEKCFSDQALTYRIEKNTVIIKRKAVNLQPVQKKTITGKIVDDKGEPLIGAAVKVKGSSKGGLTDLNGNFKIDASNGDILVFTYIGFIQQEIKVGESSSLTVTLQQDAAKLNEVVVVGYGTALKSDLTTSISSISQADIMKTPITSLEQALQGNAAGVLVTNTSGEPGGDVSIRIRGGSSIKADNEPLLVIDGFTSDEGFSSLNPADIESIEVLKDAGATAIFGSRGANGVIMVTTKAGAKGKPKVRFESYYGLQYLRRKLPLLNASELAQLANEAREAVGSSPNTLRPDTIPTNRDWQDLLFRRGAPQLNNTLTISGGDDKLKYYVSANYIDQQGLIVSSYFTRASLRGNLDFNLNKSISTGIRINLSEYNKRGVEVGDNGSILRANAANPYKSGLIDPSGSFMIDPETGDPIGTTELAKAQETIDKNKNIGILTNAYLKINIMKGLSFRSSGTYNPTYKLADFYFPNTIKGDKVSRASEQMKQAVKWSNDNVLTYNKSSKIHSYGLTLGQEITGSMGNDFKAEGSDYATDIFGYYNLGSGNAMPAISSSATKYSLLSFFGRATYNYSNRYLFAFTYRADGSSKFGENNRWGYFPSASFAWRASNEAFIKKLNLFYDLKFRATYGVNGSDRISAYSSQALYSSIATAIGGIGTGTVISRMANKDLRWEKTAETDLGIDVAFLKGRLSLTGDYYLKNTTDLLLDFALPAASGYTTVAKNIGSVRNEGYELGITSNNLIKKFKWTTSFNAAINRNKVTDLGGPSEISAISNSSANTKFGNVVLIRVGEPLGVFYGHRVAGVFQTQAEVDAGAKIPGVTTLPGFFRYVDTDNSGDITDADKVIIGNPQPKWNGGMTNTFSYKNIDLSVFTVFQQGNDILNTSGTMLLNMSGDNNQLAIVRDRWRAPNPETGDPGNPSNTIPRAYKGYTALMSDFYIEDGSYFRVKTVTLGYSLDKKLLSRMKIANLRFYVSGTNLLTATSYYGGYDPEVSIQGKKSVGAGMDNGSYPTTKMYTFGLNANF</sequence>
<feature type="domain" description="TonB-dependent receptor-like beta-barrel" evidence="10">
    <location>
        <begin position="525"/>
        <end position="914"/>
    </location>
</feature>
<dbReference type="Gene3D" id="2.40.170.20">
    <property type="entry name" value="TonB-dependent receptor, beta-barrel domain"/>
    <property type="match status" value="1"/>
</dbReference>
<dbReference type="FunFam" id="2.170.130.10:FF:000008">
    <property type="entry name" value="SusC/RagA family TonB-linked outer membrane protein"/>
    <property type="match status" value="1"/>
</dbReference>
<dbReference type="OrthoDB" id="9768177at2"/>
<dbReference type="HOGENOM" id="CLU_004317_0_2_10"/>
<protein>
    <submittedName>
        <fullName evidence="12">TonB-dependent receptor plug</fullName>
    </submittedName>
</protein>
<dbReference type="EMBL" id="CP002545">
    <property type="protein sequence ID" value="ADY51365.1"/>
    <property type="molecule type" value="Genomic_DNA"/>
</dbReference>
<dbReference type="Gene3D" id="3.55.50.30">
    <property type="match status" value="1"/>
</dbReference>
<dbReference type="Pfam" id="PF00593">
    <property type="entry name" value="TonB_dep_Rec_b-barrel"/>
    <property type="match status" value="1"/>
</dbReference>
<keyword evidence="6 8" id="KW-0472">Membrane</keyword>
<dbReference type="eggNOG" id="COG1629">
    <property type="taxonomic scope" value="Bacteria"/>
</dbReference>
<keyword evidence="7 8" id="KW-0998">Cell outer membrane</keyword>
<dbReference type="Pfam" id="PF13715">
    <property type="entry name" value="CarbopepD_reg_2"/>
    <property type="match status" value="1"/>
</dbReference>
<dbReference type="InterPro" id="IPR023996">
    <property type="entry name" value="TonB-dep_OMP_SusC/RagA"/>
</dbReference>
<keyword evidence="5 9" id="KW-0798">TonB box</keyword>
<keyword evidence="2 8" id="KW-0813">Transport</keyword>
<keyword evidence="3 8" id="KW-1134">Transmembrane beta strand</keyword>
<dbReference type="SUPFAM" id="SSF56935">
    <property type="entry name" value="Porins"/>
    <property type="match status" value="1"/>
</dbReference>
<evidence type="ECO:0000256" key="6">
    <source>
        <dbReference type="ARBA" id="ARBA00023136"/>
    </source>
</evidence>
<keyword evidence="13" id="KW-1185">Reference proteome</keyword>
<comment type="subcellular location">
    <subcellularLocation>
        <location evidence="1 8">Cell outer membrane</location>
        <topology evidence="1 8">Multi-pass membrane protein</topology>
    </subcellularLocation>
</comment>
<dbReference type="InterPro" id="IPR039426">
    <property type="entry name" value="TonB-dep_rcpt-like"/>
</dbReference>
<dbReference type="InterPro" id="IPR000531">
    <property type="entry name" value="Beta-barrel_TonB"/>
</dbReference>
<dbReference type="Gene3D" id="2.170.130.10">
    <property type="entry name" value="TonB-dependent receptor, plug domain"/>
    <property type="match status" value="1"/>
</dbReference>
<reference evidence="12 13" key="1">
    <citation type="journal article" date="2011" name="Stand. Genomic Sci.">
        <title>Complete genome sequence of the gliding, heparinolytic Pedobacter saltans type strain (113).</title>
        <authorList>
            <person name="Liolios K."/>
            <person name="Sikorski J."/>
            <person name="Lu M."/>
            <person name="Nolan M."/>
            <person name="Lapidus A."/>
            <person name="Lucas S."/>
            <person name="Hammon N."/>
            <person name="Deshpande S."/>
            <person name="Cheng J.F."/>
            <person name="Tapia R."/>
            <person name="Han C."/>
            <person name="Goodwin L."/>
            <person name="Pitluck S."/>
            <person name="Huntemann M."/>
            <person name="Ivanova N."/>
            <person name="Pagani I."/>
            <person name="Mavromatis K."/>
            <person name="Ovchinikova G."/>
            <person name="Pati A."/>
            <person name="Chen A."/>
            <person name="Palaniappan K."/>
            <person name="Land M."/>
            <person name="Hauser L."/>
            <person name="Brambilla E.M."/>
            <person name="Kotsyurbenko O."/>
            <person name="Rohde M."/>
            <person name="Tindall B.J."/>
            <person name="Abt B."/>
            <person name="Goker M."/>
            <person name="Detter J.C."/>
            <person name="Woyke T."/>
            <person name="Bristow J."/>
            <person name="Eisen J.A."/>
            <person name="Markowitz V."/>
            <person name="Hugenholtz P."/>
            <person name="Klenk H.P."/>
            <person name="Kyrpides N.C."/>
        </authorList>
    </citation>
    <scope>NUCLEOTIDE SEQUENCE [LARGE SCALE GENOMIC DNA]</scope>
    <source>
        <strain evidence="13">ATCC 51119 / DSM 12145 / JCM 21818 / LMG 10337 / NBRC 100064 / NCIMB 13643</strain>
    </source>
</reference>
<evidence type="ECO:0000256" key="9">
    <source>
        <dbReference type="RuleBase" id="RU003357"/>
    </source>
</evidence>
<dbReference type="KEGG" id="psn:Pedsa_0793"/>
<dbReference type="InterPro" id="IPR008969">
    <property type="entry name" value="CarboxyPept-like_regulatory"/>
</dbReference>
<dbReference type="InterPro" id="IPR023997">
    <property type="entry name" value="TonB-dep_OMP_SusC/RagA_CS"/>
</dbReference>
<proteinExistence type="inferred from homology"/>
<dbReference type="PROSITE" id="PS52016">
    <property type="entry name" value="TONB_DEPENDENT_REC_3"/>
    <property type="match status" value="1"/>
</dbReference>
<dbReference type="NCBIfam" id="TIGR04056">
    <property type="entry name" value="OMP_RagA_SusC"/>
    <property type="match status" value="1"/>
</dbReference>
<feature type="domain" description="TonB-dependent receptor plug" evidence="11">
    <location>
        <begin position="219"/>
        <end position="326"/>
    </location>
</feature>
<evidence type="ECO:0000256" key="5">
    <source>
        <dbReference type="ARBA" id="ARBA00023077"/>
    </source>
</evidence>
<dbReference type="STRING" id="762903.Pedsa_0793"/>
<keyword evidence="4 8" id="KW-0812">Transmembrane</keyword>
<name>F0S967_PSESL</name>
<evidence type="ECO:0000256" key="4">
    <source>
        <dbReference type="ARBA" id="ARBA00022692"/>
    </source>
</evidence>
<dbReference type="GO" id="GO:0009279">
    <property type="term" value="C:cell outer membrane"/>
    <property type="evidence" value="ECO:0007669"/>
    <property type="project" value="UniProtKB-SubCell"/>
</dbReference>
<gene>
    <name evidence="12" type="ordered locus">Pedsa_0793</name>
</gene>
<evidence type="ECO:0000256" key="3">
    <source>
        <dbReference type="ARBA" id="ARBA00022452"/>
    </source>
</evidence>
<dbReference type="Proteomes" id="UP000000310">
    <property type="component" value="Chromosome"/>
</dbReference>
<dbReference type="NCBIfam" id="TIGR04057">
    <property type="entry name" value="SusC_RagA_signa"/>
    <property type="match status" value="1"/>
</dbReference>
<dbReference type="InterPro" id="IPR037066">
    <property type="entry name" value="Plug_dom_sf"/>
</dbReference>
<evidence type="ECO:0000256" key="8">
    <source>
        <dbReference type="PROSITE-ProRule" id="PRU01360"/>
    </source>
</evidence>
<dbReference type="AlphaFoldDB" id="F0S967"/>
<dbReference type="SUPFAM" id="SSF49464">
    <property type="entry name" value="Carboxypeptidase regulatory domain-like"/>
    <property type="match status" value="1"/>
</dbReference>
<keyword evidence="12" id="KW-0675">Receptor</keyword>
<dbReference type="InterPro" id="IPR036942">
    <property type="entry name" value="Beta-barrel_TonB_sf"/>
</dbReference>
<dbReference type="Gene3D" id="2.60.40.1120">
    <property type="entry name" value="Carboxypeptidase-like, regulatory domain"/>
    <property type="match status" value="1"/>
</dbReference>
<comment type="similarity">
    <text evidence="8 9">Belongs to the TonB-dependent receptor family.</text>
</comment>
<evidence type="ECO:0000256" key="7">
    <source>
        <dbReference type="ARBA" id="ARBA00023237"/>
    </source>
</evidence>
<evidence type="ECO:0000259" key="10">
    <source>
        <dbReference type="Pfam" id="PF00593"/>
    </source>
</evidence>
<accession>F0S967</accession>
<organism evidence="12 13">
    <name type="scientific">Pseudopedobacter saltans (strain ATCC 51119 / DSM 12145 / JCM 21818 / CCUG 39354 / LMG 10337 / NBRC 100064 / NCIMB 13643)</name>
    <name type="common">Pedobacter saltans</name>
    <dbReference type="NCBI Taxonomy" id="762903"/>
    <lineage>
        <taxon>Bacteria</taxon>
        <taxon>Pseudomonadati</taxon>
        <taxon>Bacteroidota</taxon>
        <taxon>Sphingobacteriia</taxon>
        <taxon>Sphingobacteriales</taxon>
        <taxon>Sphingobacteriaceae</taxon>
        <taxon>Pseudopedobacter</taxon>
    </lineage>
</organism>
<dbReference type="Pfam" id="PF07715">
    <property type="entry name" value="Plug"/>
    <property type="match status" value="1"/>
</dbReference>
<evidence type="ECO:0000256" key="2">
    <source>
        <dbReference type="ARBA" id="ARBA00022448"/>
    </source>
</evidence>
<evidence type="ECO:0000256" key="1">
    <source>
        <dbReference type="ARBA" id="ARBA00004571"/>
    </source>
</evidence>
<evidence type="ECO:0000259" key="11">
    <source>
        <dbReference type="Pfam" id="PF07715"/>
    </source>
</evidence>
<evidence type="ECO:0000313" key="12">
    <source>
        <dbReference type="EMBL" id="ADY51365.1"/>
    </source>
</evidence>
<reference evidence="13" key="2">
    <citation type="submission" date="2011-02" db="EMBL/GenBank/DDBJ databases">
        <title>The complete genome of Pedobacter saltans DSM 12145.</title>
        <authorList>
            <consortium name="US DOE Joint Genome Institute (JGI-PGF)"/>
            <person name="Lucas S."/>
            <person name="Copeland A."/>
            <person name="Lapidus A."/>
            <person name="Bruce D."/>
            <person name="Goodwin L."/>
            <person name="Pitluck S."/>
            <person name="Kyrpides N."/>
            <person name="Mavromatis K."/>
            <person name="Pagani I."/>
            <person name="Ivanova N."/>
            <person name="Ovchinnikova G."/>
            <person name="Lu M."/>
            <person name="Detter J.C."/>
            <person name="Han C."/>
            <person name="Land M."/>
            <person name="Hauser L."/>
            <person name="Markowitz V."/>
            <person name="Cheng J.-F."/>
            <person name="Hugenholtz P."/>
            <person name="Woyke T."/>
            <person name="Wu D."/>
            <person name="Tindall B."/>
            <person name="Pomrenke H.G."/>
            <person name="Brambilla E."/>
            <person name="Klenk H.-P."/>
            <person name="Eisen J.A."/>
        </authorList>
    </citation>
    <scope>NUCLEOTIDE SEQUENCE [LARGE SCALE GENOMIC DNA]</scope>
    <source>
        <strain evidence="13">ATCC 51119 / DSM 12145 / JCM 21818 / LMG 10337 / NBRC 100064 / NCIMB 13643</strain>
    </source>
</reference>
<evidence type="ECO:0000313" key="13">
    <source>
        <dbReference type="Proteomes" id="UP000000310"/>
    </source>
</evidence>
<dbReference type="FunFam" id="2.60.40.1120:FF:000003">
    <property type="entry name" value="Outer membrane protein Omp121"/>
    <property type="match status" value="1"/>
</dbReference>
<dbReference type="InterPro" id="IPR012910">
    <property type="entry name" value="Plug_dom"/>
</dbReference>